<accession>G0UAN2</accession>
<gene>
    <name evidence="2" type="ORF">TVY486_1103510</name>
</gene>
<reference evidence="2" key="1">
    <citation type="journal article" date="2012" name="Proc. Natl. Acad. Sci. U.S.A.">
        <title>Antigenic diversity is generated by distinct evolutionary mechanisms in African trypanosome species.</title>
        <authorList>
            <person name="Jackson A.P."/>
            <person name="Berry A."/>
            <person name="Aslett M."/>
            <person name="Allison H.C."/>
            <person name="Burton P."/>
            <person name="Vavrova-Anderson J."/>
            <person name="Brown R."/>
            <person name="Browne H."/>
            <person name="Corton N."/>
            <person name="Hauser H."/>
            <person name="Gamble J."/>
            <person name="Gilderthorp R."/>
            <person name="Marcello L."/>
            <person name="McQuillan J."/>
            <person name="Otto T.D."/>
            <person name="Quail M.A."/>
            <person name="Sanders M.J."/>
            <person name="van Tonder A."/>
            <person name="Ginger M.L."/>
            <person name="Field M.C."/>
            <person name="Barry J.D."/>
            <person name="Hertz-Fowler C."/>
            <person name="Berriman M."/>
        </authorList>
    </citation>
    <scope>NUCLEOTIDE SEQUENCE</scope>
    <source>
        <strain evidence="2">Y486</strain>
    </source>
</reference>
<feature type="region of interest" description="Disordered" evidence="1">
    <location>
        <begin position="243"/>
        <end position="263"/>
    </location>
</feature>
<name>G0UAN2_TRYVY</name>
<proteinExistence type="predicted"/>
<evidence type="ECO:0000313" key="2">
    <source>
        <dbReference type="EMBL" id="CCC52867.1"/>
    </source>
</evidence>
<dbReference type="VEuPathDB" id="TriTrypDB:TvY486_1103510"/>
<evidence type="ECO:0000256" key="1">
    <source>
        <dbReference type="SAM" id="MobiDB-lite"/>
    </source>
</evidence>
<sequence>MAMQRELQATRHTIYTARTTTPRSSLRYPWSVPTKNITPRGGYFDPPHDTVSMQGERAGTSSDRVILPSELRGLDLVELGFAKPGTISLLKLQLPFAAASYPFSIHERRRSFIPGDSIGLQLRPEFMSICFSRLRDVTTVYGCLPRNGQPPSHRVSTPLRTDENWLIANVKYHHIRCITCRASISKEYNTIARITGLDGLVLHLAFSSKTLCDTVTKLIVAHGDDVSHFPECLSKTSIQRKSALPEEQWRSPQHSRRSMRSAS</sequence>
<feature type="compositionally biased region" description="Basic residues" evidence="1">
    <location>
        <begin position="253"/>
        <end position="263"/>
    </location>
</feature>
<dbReference type="AlphaFoldDB" id="G0UAN2"/>
<protein>
    <submittedName>
        <fullName evidence="2">Uncharacterized protein</fullName>
    </submittedName>
</protein>
<dbReference type="EMBL" id="HE573027">
    <property type="protein sequence ID" value="CCC52867.1"/>
    <property type="molecule type" value="Genomic_DNA"/>
</dbReference>
<organism evidence="2">
    <name type="scientific">Trypanosoma vivax (strain Y486)</name>
    <dbReference type="NCBI Taxonomy" id="1055687"/>
    <lineage>
        <taxon>Eukaryota</taxon>
        <taxon>Discoba</taxon>
        <taxon>Euglenozoa</taxon>
        <taxon>Kinetoplastea</taxon>
        <taxon>Metakinetoplastina</taxon>
        <taxon>Trypanosomatida</taxon>
        <taxon>Trypanosomatidae</taxon>
        <taxon>Trypanosoma</taxon>
        <taxon>Duttonella</taxon>
    </lineage>
</organism>